<dbReference type="Proteomes" id="UP000295726">
    <property type="component" value="Unassembled WGS sequence"/>
</dbReference>
<dbReference type="CDD" id="cd03801">
    <property type="entry name" value="GT4_PimA-like"/>
    <property type="match status" value="1"/>
</dbReference>
<evidence type="ECO:0000313" key="5">
    <source>
        <dbReference type="Proteomes" id="UP000295726"/>
    </source>
</evidence>
<dbReference type="GO" id="GO:0016757">
    <property type="term" value="F:glycosyltransferase activity"/>
    <property type="evidence" value="ECO:0007669"/>
    <property type="project" value="InterPro"/>
</dbReference>
<dbReference type="Gene3D" id="3.40.50.2000">
    <property type="entry name" value="Glycogen Phosphorylase B"/>
    <property type="match status" value="2"/>
</dbReference>
<dbReference type="InterPro" id="IPR001296">
    <property type="entry name" value="Glyco_trans_1"/>
</dbReference>
<keyword evidence="5" id="KW-1185">Reference proteome</keyword>
<proteinExistence type="predicted"/>
<dbReference type="Pfam" id="PF00534">
    <property type="entry name" value="Glycos_transf_1"/>
    <property type="match status" value="1"/>
</dbReference>
<evidence type="ECO:0000259" key="2">
    <source>
        <dbReference type="Pfam" id="PF00534"/>
    </source>
</evidence>
<dbReference type="EMBL" id="SLZZ01000020">
    <property type="protein sequence ID" value="TCS77098.1"/>
    <property type="molecule type" value="Genomic_DNA"/>
</dbReference>
<gene>
    <name evidence="4" type="ORF">EDD59_12018</name>
</gene>
<dbReference type="OrthoDB" id="9804196at2"/>
<dbReference type="SUPFAM" id="SSF53756">
    <property type="entry name" value="UDP-Glycosyltransferase/glycogen phosphorylase"/>
    <property type="match status" value="1"/>
</dbReference>
<dbReference type="PANTHER" id="PTHR46401">
    <property type="entry name" value="GLYCOSYLTRANSFERASE WBBK-RELATED"/>
    <property type="match status" value="1"/>
</dbReference>
<dbReference type="RefSeq" id="WP_132382534.1">
    <property type="nucleotide sequence ID" value="NZ_DAIUIE010000104.1"/>
</dbReference>
<accession>A0A4R3K333</accession>
<keyword evidence="1 4" id="KW-0808">Transferase</keyword>
<dbReference type="InterPro" id="IPR028098">
    <property type="entry name" value="Glyco_trans_4-like_N"/>
</dbReference>
<protein>
    <submittedName>
        <fullName evidence="4">Glycosyltransferase involved in cell wall biosynthesis</fullName>
    </submittedName>
</protein>
<reference evidence="4 5" key="1">
    <citation type="submission" date="2019-03" db="EMBL/GenBank/DDBJ databases">
        <title>Genomic Encyclopedia of Type Strains, Phase IV (KMG-IV): sequencing the most valuable type-strain genomes for metagenomic binning, comparative biology and taxonomic classification.</title>
        <authorList>
            <person name="Goeker M."/>
        </authorList>
    </citation>
    <scope>NUCLEOTIDE SEQUENCE [LARGE SCALE GENOMIC DNA]</scope>
    <source>
        <strain evidence="4 5">DSM 29489</strain>
    </source>
</reference>
<dbReference type="GO" id="GO:0009103">
    <property type="term" value="P:lipopolysaccharide biosynthetic process"/>
    <property type="evidence" value="ECO:0007669"/>
    <property type="project" value="TreeGrafter"/>
</dbReference>
<feature type="domain" description="Glycosyltransferase subfamily 4-like N-terminal" evidence="3">
    <location>
        <begin position="97"/>
        <end position="194"/>
    </location>
</feature>
<name>A0A4R3K333_9FIRM</name>
<comment type="caution">
    <text evidence="4">The sequence shown here is derived from an EMBL/GenBank/DDBJ whole genome shotgun (WGS) entry which is preliminary data.</text>
</comment>
<dbReference type="AlphaFoldDB" id="A0A4R3K333"/>
<sequence>MKILSISAQKPDSTGSGIYLLELVRGFHTLGSPQAVSAGVYKEDSIVFPEGVQFYPVYYCTGDIPFAIPGMSDEMPYKSTVYGKMTADMVDKFRDGAMKQVRKAVEEFAPDVILCHHLYLLTAWVREAFPDHKVAGICHGTDIRQMLKTELQRGYVREQIQKLDIVFALQGELKEKIEKVYGYPSRKIRVVGIGYNSRIFYRKKDKKGRKKGDRIQLIFAGKLAGKKGVMSLIRSLEYLEYGESELVLKLAGGYGNQREYEEICRLAETCKYPVLMLGKLSQKQLAAEFRDSDILVLPSFYEGLPLVLMEALACGLKVVSTDLPGIRQWMESCAPGNGILFVEPPETENADDVPEAELPRFERRLSAALLKAVKDRETTEVRLEHLSWESVSRIIWEQLRDI</sequence>
<evidence type="ECO:0000256" key="1">
    <source>
        <dbReference type="ARBA" id="ARBA00022679"/>
    </source>
</evidence>
<dbReference type="PANTHER" id="PTHR46401:SF2">
    <property type="entry name" value="GLYCOSYLTRANSFERASE WBBK-RELATED"/>
    <property type="match status" value="1"/>
</dbReference>
<organism evidence="4 5">
    <name type="scientific">Muricomes intestini</name>
    <dbReference type="NCBI Taxonomy" id="1796634"/>
    <lineage>
        <taxon>Bacteria</taxon>
        <taxon>Bacillati</taxon>
        <taxon>Bacillota</taxon>
        <taxon>Clostridia</taxon>
        <taxon>Lachnospirales</taxon>
        <taxon>Lachnospiraceae</taxon>
        <taxon>Muricomes</taxon>
    </lineage>
</organism>
<evidence type="ECO:0000313" key="4">
    <source>
        <dbReference type="EMBL" id="TCS77098.1"/>
    </source>
</evidence>
<feature type="domain" description="Glycosyl transferase family 1" evidence="2">
    <location>
        <begin position="203"/>
        <end position="346"/>
    </location>
</feature>
<dbReference type="Pfam" id="PF13439">
    <property type="entry name" value="Glyco_transf_4"/>
    <property type="match status" value="1"/>
</dbReference>
<evidence type="ECO:0000259" key="3">
    <source>
        <dbReference type="Pfam" id="PF13439"/>
    </source>
</evidence>